<protein>
    <recommendedName>
        <fullName evidence="6">BRCT domain-containing protein</fullName>
    </recommendedName>
</protein>
<comment type="caution">
    <text evidence="7">The sequence shown here is derived from an EMBL/GenBank/DDBJ whole genome shotgun (WGS) entry which is preliminary data.</text>
</comment>
<keyword evidence="3" id="KW-0227">DNA damage</keyword>
<evidence type="ECO:0000256" key="1">
    <source>
        <dbReference type="ARBA" id="ARBA00004123"/>
    </source>
</evidence>
<name>A0A818PRR8_9BILA</name>
<proteinExistence type="predicted"/>
<evidence type="ECO:0000313" key="7">
    <source>
        <dbReference type="EMBL" id="CAF3625289.1"/>
    </source>
</evidence>
<dbReference type="PANTHER" id="PTHR13763:SF0">
    <property type="entry name" value="BREAST CANCER TYPE 1 SUSCEPTIBILITY PROTEIN"/>
    <property type="match status" value="1"/>
</dbReference>
<dbReference type="InterPro" id="IPR031099">
    <property type="entry name" value="BRCA1-associated"/>
</dbReference>
<keyword evidence="4" id="KW-0234">DNA repair</keyword>
<keyword evidence="2" id="KW-0677">Repeat</keyword>
<dbReference type="SUPFAM" id="SSF52113">
    <property type="entry name" value="BRCT domain"/>
    <property type="match status" value="1"/>
</dbReference>
<dbReference type="InterPro" id="IPR036420">
    <property type="entry name" value="BRCT_dom_sf"/>
</dbReference>
<dbReference type="GO" id="GO:0045944">
    <property type="term" value="P:positive regulation of transcription by RNA polymerase II"/>
    <property type="evidence" value="ECO:0007669"/>
    <property type="project" value="TreeGrafter"/>
</dbReference>
<dbReference type="Gene3D" id="3.40.50.10190">
    <property type="entry name" value="BRCT domain"/>
    <property type="match status" value="1"/>
</dbReference>
<feature type="domain" description="BRCT" evidence="6">
    <location>
        <begin position="95"/>
        <end position="199"/>
    </location>
</feature>
<evidence type="ECO:0000313" key="8">
    <source>
        <dbReference type="Proteomes" id="UP000663874"/>
    </source>
</evidence>
<dbReference type="Proteomes" id="UP000663874">
    <property type="component" value="Unassembled WGS sequence"/>
</dbReference>
<gene>
    <name evidence="7" type="ORF">FNK824_LOCUS4626</name>
</gene>
<dbReference type="AlphaFoldDB" id="A0A818PRR8"/>
<dbReference type="GO" id="GO:0000724">
    <property type="term" value="P:double-strand break repair via homologous recombination"/>
    <property type="evidence" value="ECO:0007669"/>
    <property type="project" value="TreeGrafter"/>
</dbReference>
<keyword evidence="5" id="KW-0539">Nucleus</keyword>
<dbReference type="GO" id="GO:0004842">
    <property type="term" value="F:ubiquitin-protein transferase activity"/>
    <property type="evidence" value="ECO:0007669"/>
    <property type="project" value="TreeGrafter"/>
</dbReference>
<dbReference type="InterPro" id="IPR001357">
    <property type="entry name" value="BRCT_dom"/>
</dbReference>
<evidence type="ECO:0000256" key="4">
    <source>
        <dbReference type="ARBA" id="ARBA00023204"/>
    </source>
</evidence>
<dbReference type="EMBL" id="CAJOBE010000343">
    <property type="protein sequence ID" value="CAF3625289.1"/>
    <property type="molecule type" value="Genomic_DNA"/>
</dbReference>
<reference evidence="7" key="1">
    <citation type="submission" date="2021-02" db="EMBL/GenBank/DDBJ databases">
        <authorList>
            <person name="Nowell W R."/>
        </authorList>
    </citation>
    <scope>NUCLEOTIDE SEQUENCE</scope>
</reference>
<evidence type="ECO:0000256" key="2">
    <source>
        <dbReference type="ARBA" id="ARBA00022737"/>
    </source>
</evidence>
<evidence type="ECO:0000259" key="6">
    <source>
        <dbReference type="PROSITE" id="PS50172"/>
    </source>
</evidence>
<dbReference type="GO" id="GO:0070531">
    <property type="term" value="C:BRCA1-A complex"/>
    <property type="evidence" value="ECO:0007669"/>
    <property type="project" value="TreeGrafter"/>
</dbReference>
<sequence>MLDKMTKCQNNQCDQQRIKRHMKRQKKKPDFSSIESCNGSIELTKEQVKAALTSLFLIHKQTRTVESRKRGRNKSNDRLLENQNKKQKQIYNNILLSNITQSETIILATSGLNHQQMKQIKKFVLLFNCRLLLFDNKTTFNHTITHLITDEIDHNDSLICTLTKNVVFAIAQHCFILSYRWIIECLQQNTIVSEEQYEIEGDNIFSTKHNGPRRSRLSKRPLLPLNHFIMIKGGSRHFLDFTNSEIGDLAWLAGGIYIEQNRFPNTVFPRQCFLLIEDEDIRNKNMFHRCIDKGLKFLRSEWLIRSIVEYRMANIVQYHCDPFDTIDRSE</sequence>
<evidence type="ECO:0000256" key="5">
    <source>
        <dbReference type="ARBA" id="ARBA00023242"/>
    </source>
</evidence>
<evidence type="ECO:0000256" key="3">
    <source>
        <dbReference type="ARBA" id="ARBA00022763"/>
    </source>
</evidence>
<dbReference type="GO" id="GO:0031436">
    <property type="term" value="C:BRCA1-BARD1 complex"/>
    <property type="evidence" value="ECO:0007669"/>
    <property type="project" value="TreeGrafter"/>
</dbReference>
<dbReference type="PANTHER" id="PTHR13763">
    <property type="entry name" value="BREAST CANCER TYPE 1 SUSCEPTIBILITY PROTEIN BRCA1"/>
    <property type="match status" value="1"/>
</dbReference>
<organism evidence="7 8">
    <name type="scientific">Rotaria sordida</name>
    <dbReference type="NCBI Taxonomy" id="392033"/>
    <lineage>
        <taxon>Eukaryota</taxon>
        <taxon>Metazoa</taxon>
        <taxon>Spiralia</taxon>
        <taxon>Gnathifera</taxon>
        <taxon>Rotifera</taxon>
        <taxon>Eurotatoria</taxon>
        <taxon>Bdelloidea</taxon>
        <taxon>Philodinida</taxon>
        <taxon>Philodinidae</taxon>
        <taxon>Rotaria</taxon>
    </lineage>
</organism>
<comment type="subcellular location">
    <subcellularLocation>
        <location evidence="1">Nucleus</location>
    </subcellularLocation>
</comment>
<dbReference type="PROSITE" id="PS50172">
    <property type="entry name" value="BRCT"/>
    <property type="match status" value="1"/>
</dbReference>
<accession>A0A818PRR8</accession>